<reference evidence="1 2" key="1">
    <citation type="journal article" date="2018" name="Biotechnol. Adv.">
        <title>Improved genomic resources and new bioinformatic workflow for the carcinogenic parasite Clonorchis sinensis: Biotechnological implications.</title>
        <authorList>
            <person name="Wang D."/>
            <person name="Korhonen P.K."/>
            <person name="Gasser R.B."/>
            <person name="Young N.D."/>
        </authorList>
    </citation>
    <scope>NUCLEOTIDE SEQUENCE [LARGE SCALE GENOMIC DNA]</scope>
    <source>
        <strain evidence="1">Cs-k2</strain>
    </source>
</reference>
<name>A0A419Q7K2_CLOSI</name>
<dbReference type="AlphaFoldDB" id="A0A419Q7K2"/>
<protein>
    <submittedName>
        <fullName evidence="1">Uncharacterized protein</fullName>
    </submittedName>
</protein>
<accession>A0A419Q7K2</accession>
<keyword evidence="2" id="KW-1185">Reference proteome</keyword>
<organism evidence="1 2">
    <name type="scientific">Clonorchis sinensis</name>
    <name type="common">Chinese liver fluke</name>
    <dbReference type="NCBI Taxonomy" id="79923"/>
    <lineage>
        <taxon>Eukaryota</taxon>
        <taxon>Metazoa</taxon>
        <taxon>Spiralia</taxon>
        <taxon>Lophotrochozoa</taxon>
        <taxon>Platyhelminthes</taxon>
        <taxon>Trematoda</taxon>
        <taxon>Digenea</taxon>
        <taxon>Opisthorchiida</taxon>
        <taxon>Opisthorchiata</taxon>
        <taxon>Opisthorchiidae</taxon>
        <taxon>Clonorchis</taxon>
    </lineage>
</organism>
<dbReference type="OrthoDB" id="6252874at2759"/>
<dbReference type="Proteomes" id="UP000286415">
    <property type="component" value="Unassembled WGS sequence"/>
</dbReference>
<dbReference type="EMBL" id="NIRI02000056">
    <property type="protein sequence ID" value="KAG5442802.1"/>
    <property type="molecule type" value="Genomic_DNA"/>
</dbReference>
<evidence type="ECO:0000313" key="2">
    <source>
        <dbReference type="Proteomes" id="UP000286415"/>
    </source>
</evidence>
<comment type="caution">
    <text evidence="1">The sequence shown here is derived from an EMBL/GenBank/DDBJ whole genome shotgun (WGS) entry which is preliminary data.</text>
</comment>
<dbReference type="InParanoid" id="A0A419Q7K2"/>
<evidence type="ECO:0000313" key="1">
    <source>
        <dbReference type="EMBL" id="KAG5442802.1"/>
    </source>
</evidence>
<reference evidence="1 2" key="2">
    <citation type="journal article" date="2021" name="Genomics">
        <title>High-quality reference genome for Clonorchis sinensis.</title>
        <authorList>
            <person name="Young N.D."/>
            <person name="Stroehlein A.J."/>
            <person name="Kinkar L."/>
            <person name="Wang T."/>
            <person name="Sohn W.M."/>
            <person name="Chang B.C.H."/>
            <person name="Kaur P."/>
            <person name="Weisz D."/>
            <person name="Dudchenko O."/>
            <person name="Aiden E.L."/>
            <person name="Korhonen P.K."/>
            <person name="Gasser R.B."/>
        </authorList>
    </citation>
    <scope>NUCLEOTIDE SEQUENCE [LARGE SCALE GENOMIC DNA]</scope>
    <source>
        <strain evidence="1">Cs-k2</strain>
    </source>
</reference>
<gene>
    <name evidence="1" type="ORF">CSKR_112265</name>
</gene>
<proteinExistence type="predicted"/>
<sequence>MKSLGVDLFCLPRCGPPALHLAEEGLLLSGLGQPGSIPVLMLSSGGMAFRHRNAREWAKRTFLDRGEIARWSLVRTRTLPLDLPCLGLGNLTVAQPSTRKTHMPYLAVEKLSDSNVKQASAPLTIQGEVFKVVEHFPYLGGCIGFDCSVADEANARICKGRVAFSNFKHLWRQSDVPLNLNGRVCQASMRTVLLYV</sequence>